<evidence type="ECO:0000313" key="3">
    <source>
        <dbReference type="Proteomes" id="UP000675284"/>
    </source>
</evidence>
<feature type="region of interest" description="Disordered" evidence="1">
    <location>
        <begin position="43"/>
        <end position="62"/>
    </location>
</feature>
<proteinExistence type="predicted"/>
<keyword evidence="3" id="KW-1185">Reference proteome</keyword>
<sequence length="62" mass="6637">MDIAALSVTMANQQIRSDASIAVMKNAMKVIETQGVQLQEMLDQSAPTAPHPSLGNRVDISL</sequence>
<dbReference type="EMBL" id="JAGSOT010000049">
    <property type="protein sequence ID" value="MBR7797300.1"/>
    <property type="molecule type" value="Genomic_DNA"/>
</dbReference>
<reference evidence="2" key="1">
    <citation type="submission" date="2021-04" db="EMBL/GenBank/DDBJ databases">
        <title>Isolation and polyphasic classification of algal microorganism.</title>
        <authorList>
            <person name="Wang S."/>
        </authorList>
    </citation>
    <scope>NUCLEOTIDE SEQUENCE</scope>
    <source>
        <strain evidence="2">720a</strain>
    </source>
</reference>
<dbReference type="InterPro" id="IPR025906">
    <property type="entry name" value="YjfB_motility"/>
</dbReference>
<protein>
    <submittedName>
        <fullName evidence="2">YjfB family protein</fullName>
    </submittedName>
</protein>
<accession>A0A941DV37</accession>
<name>A0A941DV37_9BACI</name>
<comment type="caution">
    <text evidence="2">The sequence shown here is derived from an EMBL/GenBank/DDBJ whole genome shotgun (WGS) entry which is preliminary data.</text>
</comment>
<dbReference type="AlphaFoldDB" id="A0A941DV37"/>
<evidence type="ECO:0000256" key="1">
    <source>
        <dbReference type="SAM" id="MobiDB-lite"/>
    </source>
</evidence>
<gene>
    <name evidence="2" type="ORF">KCX74_14785</name>
</gene>
<evidence type="ECO:0000313" key="2">
    <source>
        <dbReference type="EMBL" id="MBR7797300.1"/>
    </source>
</evidence>
<dbReference type="Pfam" id="PF14070">
    <property type="entry name" value="YjfB_motility"/>
    <property type="match status" value="1"/>
</dbReference>
<organism evidence="2 3">
    <name type="scientific">Virgibacillus salarius</name>
    <dbReference type="NCBI Taxonomy" id="447199"/>
    <lineage>
        <taxon>Bacteria</taxon>
        <taxon>Bacillati</taxon>
        <taxon>Bacillota</taxon>
        <taxon>Bacilli</taxon>
        <taxon>Bacillales</taxon>
        <taxon>Bacillaceae</taxon>
        <taxon>Virgibacillus</taxon>
    </lineage>
</organism>
<dbReference type="Proteomes" id="UP000675284">
    <property type="component" value="Unassembled WGS sequence"/>
</dbReference>